<sequence length="587" mass="66739">MKIACLIGEIELTGELGRWRPAAARETVEPGLELIRLDLECPEPETPPRLTVEWRMPLVDMHFLWQPNGAFVRKIPADWCAPLNSDLATSAPVLLLGSQSGENRLLFAVSEAMRPVRFKAGVHEESCEVICSVELFSRPEAPISSYHAELRLDFRPLFYADAIRDAFAWFAAFPEYVAAAVPPAAYEPFYSSWYSYHQELFAPELERECALAAQYGMKGLIVDDGWQTDDNRRGYAYCGDWEISKRRFPDMRAHVERIHRLGMKYLVWFSVPFVGDRSRNRERFRDKVLYRIPALETAVLDPRFPEVREFLISTYVKTLREWDIDGFKLDFIDSFRFEGEDPAIRENYAGRDFKSLPEAVNRLLSETRSRLERIRPGILIEFRQSYIGPAVRKYGNLFRAGDCPGDILSNRLSTIDLRLSSGNTAVHSDMLEWSARDTAENAALQLLNVIFSVPQISVRLAAIPEEHRNMLKFWLGFMRVHWEVLLFGKLTPYHPELNYPLVVAETDAETVIAVYGAGTEVRVPGRPGTCCWIVNGSGADQLLLDLPLPAREAVRFDATGRRISGAPLAAGLSRIPFSKSGLLELRF</sequence>
<dbReference type="InterPro" id="IPR002252">
    <property type="entry name" value="Glyco_hydro_36"/>
</dbReference>
<dbReference type="PANTHER" id="PTHR43053">
    <property type="entry name" value="GLYCOSIDASE FAMILY 31"/>
    <property type="match status" value="1"/>
</dbReference>
<name>A0A844G4S7_9BACT</name>
<proteinExistence type="predicted"/>
<protein>
    <submittedName>
        <fullName evidence="3">Alpha-galactosidase</fullName>
    </submittedName>
</protein>
<keyword evidence="2" id="KW-0326">Glycosidase</keyword>
<dbReference type="PANTHER" id="PTHR43053:SF3">
    <property type="entry name" value="ALPHA-GALACTOSIDASE C-RELATED"/>
    <property type="match status" value="1"/>
</dbReference>
<dbReference type="GO" id="GO:0016052">
    <property type="term" value="P:carbohydrate catabolic process"/>
    <property type="evidence" value="ECO:0007669"/>
    <property type="project" value="InterPro"/>
</dbReference>
<dbReference type="EMBL" id="VUNS01000009">
    <property type="protein sequence ID" value="MST97369.1"/>
    <property type="molecule type" value="Genomic_DNA"/>
</dbReference>
<keyword evidence="4" id="KW-1185">Reference proteome</keyword>
<dbReference type="RefSeq" id="WP_154418271.1">
    <property type="nucleotide sequence ID" value="NZ_VUNS01000009.1"/>
</dbReference>
<evidence type="ECO:0000313" key="4">
    <source>
        <dbReference type="Proteomes" id="UP000435649"/>
    </source>
</evidence>
<dbReference type="CDD" id="cd14791">
    <property type="entry name" value="GH36"/>
    <property type="match status" value="1"/>
</dbReference>
<dbReference type="Pfam" id="PF02065">
    <property type="entry name" value="Melibiase"/>
    <property type="match status" value="1"/>
</dbReference>
<gene>
    <name evidence="3" type="ORF">FYJ85_09975</name>
</gene>
<dbReference type="InterPro" id="IPR017853">
    <property type="entry name" value="GH"/>
</dbReference>
<dbReference type="Gene3D" id="3.20.20.70">
    <property type="entry name" value="Aldolase class I"/>
    <property type="match status" value="1"/>
</dbReference>
<accession>A0A844G4S7</accession>
<dbReference type="AlphaFoldDB" id="A0A844G4S7"/>
<keyword evidence="1" id="KW-0378">Hydrolase</keyword>
<dbReference type="SUPFAM" id="SSF51445">
    <property type="entry name" value="(Trans)glycosidases"/>
    <property type="match status" value="1"/>
</dbReference>
<reference evidence="3 4" key="1">
    <citation type="submission" date="2019-08" db="EMBL/GenBank/DDBJ databases">
        <title>In-depth cultivation of the pig gut microbiome towards novel bacterial diversity and tailored functional studies.</title>
        <authorList>
            <person name="Wylensek D."/>
            <person name="Hitch T.C.A."/>
            <person name="Clavel T."/>
        </authorList>
    </citation>
    <scope>NUCLEOTIDE SEQUENCE [LARGE SCALE GENOMIC DNA]</scope>
    <source>
        <strain evidence="3 4">BBE-744-WT-12</strain>
    </source>
</reference>
<evidence type="ECO:0000256" key="2">
    <source>
        <dbReference type="ARBA" id="ARBA00023295"/>
    </source>
</evidence>
<dbReference type="Proteomes" id="UP000435649">
    <property type="component" value="Unassembled WGS sequence"/>
</dbReference>
<comment type="caution">
    <text evidence="3">The sequence shown here is derived from an EMBL/GenBank/DDBJ whole genome shotgun (WGS) entry which is preliminary data.</text>
</comment>
<evidence type="ECO:0000256" key="1">
    <source>
        <dbReference type="ARBA" id="ARBA00022801"/>
    </source>
</evidence>
<organism evidence="3 4">
    <name type="scientific">Victivallis lenta</name>
    <dbReference type="NCBI Taxonomy" id="2606640"/>
    <lineage>
        <taxon>Bacteria</taxon>
        <taxon>Pseudomonadati</taxon>
        <taxon>Lentisphaerota</taxon>
        <taxon>Lentisphaeria</taxon>
        <taxon>Victivallales</taxon>
        <taxon>Victivallaceae</taxon>
        <taxon>Victivallis</taxon>
    </lineage>
</organism>
<dbReference type="InterPro" id="IPR013785">
    <property type="entry name" value="Aldolase_TIM"/>
</dbReference>
<dbReference type="GO" id="GO:0004557">
    <property type="term" value="F:alpha-galactosidase activity"/>
    <property type="evidence" value="ECO:0007669"/>
    <property type="project" value="InterPro"/>
</dbReference>
<evidence type="ECO:0000313" key="3">
    <source>
        <dbReference type="EMBL" id="MST97369.1"/>
    </source>
</evidence>
<dbReference type="InterPro" id="IPR050985">
    <property type="entry name" value="Alpha-glycosidase_related"/>
</dbReference>